<comment type="caution">
    <text evidence="1">The sequence shown here is derived from an EMBL/GenBank/DDBJ whole genome shotgun (WGS) entry which is preliminary data.</text>
</comment>
<dbReference type="AlphaFoldDB" id="A0A0G0LPP1"/>
<dbReference type="Proteomes" id="UP000034207">
    <property type="component" value="Unassembled WGS sequence"/>
</dbReference>
<name>A0A0G0LPP1_UNCC2</name>
<sequence length="226" mass="24419">MPLRASGNRVPSLAYNCRPINPVLENDDVILRPSCWLCRNRLKPQFQADHDPTQTPPLFCFATIVDGPASSQIFSKCQIGTLPTHCGFCFNGTTADHLSAFNRLNLTLSASLPLRLTEKNPALDLSPSGTEGCHGFASGHKTHLAYFRQEAEVRDRGLSSPAAGFCLGQTSNLSPCVQRSALSSHLSGHCRTARSSLFYGGPRSKTVSPPLKVANANAASLNREVR</sequence>
<protein>
    <submittedName>
        <fullName evidence="1">Uncharacterized protein</fullName>
    </submittedName>
</protein>
<gene>
    <name evidence="1" type="ORF">UT18_C0029G0014</name>
</gene>
<evidence type="ECO:0000313" key="2">
    <source>
        <dbReference type="Proteomes" id="UP000034207"/>
    </source>
</evidence>
<accession>A0A0G0LPP1</accession>
<proteinExistence type="predicted"/>
<dbReference type="EMBL" id="LBVV01000029">
    <property type="protein sequence ID" value="KKQ93037.1"/>
    <property type="molecule type" value="Genomic_DNA"/>
</dbReference>
<reference evidence="1" key="1">
    <citation type="journal article" date="2015" name="Nature">
        <title>rRNA introns, odd ribosomes, and small enigmatic genomes across a large radiation of phyla.</title>
        <authorList>
            <person name="Brown C.T."/>
            <person name="Hug L.A."/>
            <person name="Thomas B.C."/>
            <person name="Sharon I."/>
            <person name="Castelle C.J."/>
            <person name="Singh A."/>
            <person name="Wilkins M.J."/>
            <person name="Williams K.H."/>
            <person name="Banfield J.F."/>
        </authorList>
    </citation>
    <scope>NUCLEOTIDE SEQUENCE [LARGE SCALE GENOMIC DNA]</scope>
</reference>
<evidence type="ECO:0000313" key="1">
    <source>
        <dbReference type="EMBL" id="KKQ93037.1"/>
    </source>
</evidence>
<organism evidence="1 2">
    <name type="scientific">candidate division CPR2 bacterium GW2011_GWC2_39_10</name>
    <dbReference type="NCBI Taxonomy" id="1618345"/>
    <lineage>
        <taxon>Bacteria</taxon>
        <taxon>Bacteria division CPR2</taxon>
    </lineage>
</organism>